<dbReference type="EMBL" id="KZ613938">
    <property type="protein sequence ID" value="PMD47025.1"/>
    <property type="molecule type" value="Genomic_DNA"/>
</dbReference>
<feature type="domain" description="C2H2-type" evidence="10">
    <location>
        <begin position="218"/>
        <end position="243"/>
    </location>
</feature>
<dbReference type="GO" id="GO:0008270">
    <property type="term" value="F:zinc ion binding"/>
    <property type="evidence" value="ECO:0007669"/>
    <property type="project" value="UniProtKB-KW"/>
</dbReference>
<gene>
    <name evidence="11" type="ORF">L207DRAFT_560651</name>
</gene>
<evidence type="ECO:0000256" key="8">
    <source>
        <dbReference type="PROSITE-ProRule" id="PRU00042"/>
    </source>
</evidence>
<evidence type="ECO:0000313" key="11">
    <source>
        <dbReference type="EMBL" id="PMD47025.1"/>
    </source>
</evidence>
<dbReference type="OrthoDB" id="6077919at2759"/>
<dbReference type="GO" id="GO:0006357">
    <property type="term" value="P:regulation of transcription by RNA polymerase II"/>
    <property type="evidence" value="ECO:0007669"/>
    <property type="project" value="TreeGrafter"/>
</dbReference>
<dbReference type="SMART" id="SM00355">
    <property type="entry name" value="ZnF_C2H2"/>
    <property type="match status" value="3"/>
</dbReference>
<dbReference type="Proteomes" id="UP000235786">
    <property type="component" value="Unassembled WGS sequence"/>
</dbReference>
<sequence>MEYYEGNMEFGAYQENVPLGYADGGTMSMNGMDWVDETTGNGLTPSLALYPQSIFTAPEGVVSDHQWSFPQTLSSYDGEAGPQLPQTHYAPPTPNNFSQPHDLQNGLNEYGDGTHIDSSVPVYQNPNTQYPFNPYTSSNTTIQTHGSRATVIDKDIYCSWDGCGQSHKTGAESRKHFKTHTKPYQCHVPGCAWKGTAEKRELKAHIDANHKPRSGPRFTCSKCKRSFTLRKNLIRHQKHKNCR</sequence>
<dbReference type="InterPro" id="IPR013087">
    <property type="entry name" value="Znf_C2H2_type"/>
</dbReference>
<dbReference type="GO" id="GO:0005634">
    <property type="term" value="C:nucleus"/>
    <property type="evidence" value="ECO:0007669"/>
    <property type="project" value="UniProtKB-SubCell"/>
</dbReference>
<dbReference type="STRING" id="1149755.A0A2J6S8D2"/>
<accession>A0A2J6S8D2</accession>
<keyword evidence="6" id="KW-0804">Transcription</keyword>
<evidence type="ECO:0000256" key="3">
    <source>
        <dbReference type="ARBA" id="ARBA00022771"/>
    </source>
</evidence>
<dbReference type="PANTHER" id="PTHR46179:SF13">
    <property type="entry name" value="C2H2-TYPE DOMAIN-CONTAINING PROTEIN"/>
    <property type="match status" value="1"/>
</dbReference>
<evidence type="ECO:0000256" key="9">
    <source>
        <dbReference type="SAM" id="MobiDB-lite"/>
    </source>
</evidence>
<name>A0A2J6S8D2_HYAVF</name>
<keyword evidence="4" id="KW-0862">Zinc</keyword>
<keyword evidence="5" id="KW-0805">Transcription regulation</keyword>
<protein>
    <recommendedName>
        <fullName evidence="10">C2H2-type domain-containing protein</fullName>
    </recommendedName>
</protein>
<evidence type="ECO:0000256" key="5">
    <source>
        <dbReference type="ARBA" id="ARBA00023015"/>
    </source>
</evidence>
<evidence type="ECO:0000256" key="2">
    <source>
        <dbReference type="ARBA" id="ARBA00022723"/>
    </source>
</evidence>
<keyword evidence="7" id="KW-0539">Nucleus</keyword>
<organism evidence="11 12">
    <name type="scientific">Hyaloscypha variabilis (strain UAMH 11265 / GT02V1 / F)</name>
    <name type="common">Meliniomyces variabilis</name>
    <dbReference type="NCBI Taxonomy" id="1149755"/>
    <lineage>
        <taxon>Eukaryota</taxon>
        <taxon>Fungi</taxon>
        <taxon>Dikarya</taxon>
        <taxon>Ascomycota</taxon>
        <taxon>Pezizomycotina</taxon>
        <taxon>Leotiomycetes</taxon>
        <taxon>Helotiales</taxon>
        <taxon>Hyaloscyphaceae</taxon>
        <taxon>Hyaloscypha</taxon>
        <taxon>Hyaloscypha variabilis</taxon>
    </lineage>
</organism>
<evidence type="ECO:0000256" key="4">
    <source>
        <dbReference type="ARBA" id="ARBA00022833"/>
    </source>
</evidence>
<dbReference type="InterPro" id="IPR051061">
    <property type="entry name" value="Zinc_finger_trans_reg"/>
</dbReference>
<evidence type="ECO:0000313" key="12">
    <source>
        <dbReference type="Proteomes" id="UP000235786"/>
    </source>
</evidence>
<dbReference type="AlphaFoldDB" id="A0A2J6S8D2"/>
<evidence type="ECO:0000256" key="1">
    <source>
        <dbReference type="ARBA" id="ARBA00004123"/>
    </source>
</evidence>
<dbReference type="PANTHER" id="PTHR46179">
    <property type="entry name" value="ZINC FINGER PROTEIN"/>
    <property type="match status" value="1"/>
</dbReference>
<reference evidence="11 12" key="1">
    <citation type="submission" date="2016-04" db="EMBL/GenBank/DDBJ databases">
        <title>A degradative enzymes factory behind the ericoid mycorrhizal symbiosis.</title>
        <authorList>
            <consortium name="DOE Joint Genome Institute"/>
            <person name="Martino E."/>
            <person name="Morin E."/>
            <person name="Grelet G."/>
            <person name="Kuo A."/>
            <person name="Kohler A."/>
            <person name="Daghino S."/>
            <person name="Barry K."/>
            <person name="Choi C."/>
            <person name="Cichocki N."/>
            <person name="Clum A."/>
            <person name="Copeland A."/>
            <person name="Hainaut M."/>
            <person name="Haridas S."/>
            <person name="Labutti K."/>
            <person name="Lindquist E."/>
            <person name="Lipzen A."/>
            <person name="Khouja H.-R."/>
            <person name="Murat C."/>
            <person name="Ohm R."/>
            <person name="Olson A."/>
            <person name="Spatafora J."/>
            <person name="Veneault-Fourrey C."/>
            <person name="Henrissat B."/>
            <person name="Grigoriev I."/>
            <person name="Martin F."/>
            <person name="Perotto S."/>
        </authorList>
    </citation>
    <scope>NUCLEOTIDE SEQUENCE [LARGE SCALE GENOMIC DNA]</scope>
    <source>
        <strain evidence="11 12">F</strain>
    </source>
</reference>
<keyword evidence="12" id="KW-1185">Reference proteome</keyword>
<dbReference type="PROSITE" id="PS50157">
    <property type="entry name" value="ZINC_FINGER_C2H2_2"/>
    <property type="match status" value="1"/>
</dbReference>
<feature type="region of interest" description="Disordered" evidence="9">
    <location>
        <begin position="73"/>
        <end position="94"/>
    </location>
</feature>
<evidence type="ECO:0000256" key="6">
    <source>
        <dbReference type="ARBA" id="ARBA00023163"/>
    </source>
</evidence>
<evidence type="ECO:0000259" key="10">
    <source>
        <dbReference type="PROSITE" id="PS50157"/>
    </source>
</evidence>
<comment type="subcellular location">
    <subcellularLocation>
        <location evidence="1">Nucleus</location>
    </subcellularLocation>
</comment>
<keyword evidence="2" id="KW-0479">Metal-binding</keyword>
<dbReference type="Gene3D" id="3.30.160.60">
    <property type="entry name" value="Classic Zinc Finger"/>
    <property type="match status" value="1"/>
</dbReference>
<proteinExistence type="predicted"/>
<keyword evidence="3 8" id="KW-0863">Zinc-finger</keyword>
<evidence type="ECO:0000256" key="7">
    <source>
        <dbReference type="ARBA" id="ARBA00023242"/>
    </source>
</evidence>